<reference evidence="11" key="1">
    <citation type="journal article" date="2019" name="Int. J. Syst. Evol. Microbiol.">
        <title>The Global Catalogue of Microorganisms (GCM) 10K type strain sequencing project: providing services to taxonomists for standard genome sequencing and annotation.</title>
        <authorList>
            <consortium name="The Broad Institute Genomics Platform"/>
            <consortium name="The Broad Institute Genome Sequencing Center for Infectious Disease"/>
            <person name="Wu L."/>
            <person name="Ma J."/>
        </authorList>
    </citation>
    <scope>NUCLEOTIDE SEQUENCE [LARGE SCALE GENOMIC DNA]</scope>
    <source>
        <strain evidence="11">CCUG 58938</strain>
    </source>
</reference>
<evidence type="ECO:0000256" key="3">
    <source>
        <dbReference type="ARBA" id="ARBA00022553"/>
    </source>
</evidence>
<dbReference type="EC" id="2.7.13.3" evidence="2"/>
<dbReference type="PROSITE" id="PS50109">
    <property type="entry name" value="HIS_KIN"/>
    <property type="match status" value="1"/>
</dbReference>
<dbReference type="InterPro" id="IPR011006">
    <property type="entry name" value="CheY-like_superfamily"/>
</dbReference>
<dbReference type="RefSeq" id="WP_377580635.1">
    <property type="nucleotide sequence ID" value="NZ_JBHTKA010000007.1"/>
</dbReference>
<evidence type="ECO:0000259" key="8">
    <source>
        <dbReference type="PROSITE" id="PS50109"/>
    </source>
</evidence>
<protein>
    <recommendedName>
        <fullName evidence="2">histidine kinase</fullName>
        <ecNumber evidence="2">2.7.13.3</ecNumber>
    </recommendedName>
</protein>
<evidence type="ECO:0000256" key="1">
    <source>
        <dbReference type="ARBA" id="ARBA00000085"/>
    </source>
</evidence>
<sequence length="388" mass="43613">MQERVTILIVDDKPANIYALETLLDKPDRTFLNATNGNDALKLALNNDIDLIILDVQMPEMDGFEVAQILKLNKKTKDIPIIFASAEKKERQSVMKGFEEGAVDYLSKPLDPELTTAKVSVLLKIQLQKKELIEKNQSLEKADAQIKQLNADLQKNLFQLEEVNKELESFSYSVSHDLRAPVRALVGFSKMLEESYNDTLDDEAKRMLGVIHKNAIKMGSLIDDLLEFSKMGRKEVKKSAINIADLVKDVISDVTDASDYHAKVTVNELLPAYADRALLTQVWINLISNAYKYSAKKENPAIEIGSYRDNGYIVYYVKDNGAGFNMEYAEKLFGVFQRLHKPSDFEGTGVGLAIVQRIVARHGGRVWAEAKVNEGATFFFTLPAEKTE</sequence>
<feature type="modified residue" description="4-aspartylphosphate" evidence="6">
    <location>
        <position position="55"/>
    </location>
</feature>
<dbReference type="InterPro" id="IPR001789">
    <property type="entry name" value="Sig_transdc_resp-reg_receiver"/>
</dbReference>
<name>A0ABW3K7F0_9BACT</name>
<evidence type="ECO:0000256" key="5">
    <source>
        <dbReference type="ARBA" id="ARBA00022777"/>
    </source>
</evidence>
<dbReference type="Proteomes" id="UP001597112">
    <property type="component" value="Unassembled WGS sequence"/>
</dbReference>
<dbReference type="CDD" id="cd00082">
    <property type="entry name" value="HisKA"/>
    <property type="match status" value="1"/>
</dbReference>
<dbReference type="PROSITE" id="PS50110">
    <property type="entry name" value="RESPONSE_REGULATORY"/>
    <property type="match status" value="1"/>
</dbReference>
<gene>
    <name evidence="10" type="ORF">ACFQ21_17805</name>
</gene>
<keyword evidence="5" id="KW-0418">Kinase</keyword>
<dbReference type="Pfam" id="PF00512">
    <property type="entry name" value="HisKA"/>
    <property type="match status" value="1"/>
</dbReference>
<evidence type="ECO:0000256" key="6">
    <source>
        <dbReference type="PROSITE-ProRule" id="PRU00169"/>
    </source>
</evidence>
<dbReference type="EMBL" id="JBHTKA010000007">
    <property type="protein sequence ID" value="MFD1001188.1"/>
    <property type="molecule type" value="Genomic_DNA"/>
</dbReference>
<dbReference type="Gene3D" id="3.30.565.10">
    <property type="entry name" value="Histidine kinase-like ATPase, C-terminal domain"/>
    <property type="match status" value="1"/>
</dbReference>
<dbReference type="Pfam" id="PF00072">
    <property type="entry name" value="Response_reg"/>
    <property type="match status" value="1"/>
</dbReference>
<feature type="domain" description="Histidine kinase" evidence="8">
    <location>
        <begin position="173"/>
        <end position="386"/>
    </location>
</feature>
<organism evidence="10 11">
    <name type="scientific">Ohtaekwangia kribbensis</name>
    <dbReference type="NCBI Taxonomy" id="688913"/>
    <lineage>
        <taxon>Bacteria</taxon>
        <taxon>Pseudomonadati</taxon>
        <taxon>Bacteroidota</taxon>
        <taxon>Cytophagia</taxon>
        <taxon>Cytophagales</taxon>
        <taxon>Fulvivirgaceae</taxon>
        <taxon>Ohtaekwangia</taxon>
    </lineage>
</organism>
<dbReference type="SUPFAM" id="SSF55874">
    <property type="entry name" value="ATPase domain of HSP90 chaperone/DNA topoisomerase II/histidine kinase"/>
    <property type="match status" value="1"/>
</dbReference>
<keyword evidence="7" id="KW-0175">Coiled coil</keyword>
<dbReference type="SMART" id="SM00448">
    <property type="entry name" value="REC"/>
    <property type="match status" value="1"/>
</dbReference>
<dbReference type="Pfam" id="PF02518">
    <property type="entry name" value="HATPase_c"/>
    <property type="match status" value="1"/>
</dbReference>
<dbReference type="InterPro" id="IPR050351">
    <property type="entry name" value="BphY/WalK/GraS-like"/>
</dbReference>
<evidence type="ECO:0000313" key="11">
    <source>
        <dbReference type="Proteomes" id="UP001597112"/>
    </source>
</evidence>
<proteinExistence type="predicted"/>
<dbReference type="SMART" id="SM00388">
    <property type="entry name" value="HisKA"/>
    <property type="match status" value="1"/>
</dbReference>
<dbReference type="PANTHER" id="PTHR42878">
    <property type="entry name" value="TWO-COMPONENT HISTIDINE KINASE"/>
    <property type="match status" value="1"/>
</dbReference>
<dbReference type="InterPro" id="IPR036097">
    <property type="entry name" value="HisK_dim/P_sf"/>
</dbReference>
<dbReference type="Gene3D" id="1.10.287.130">
    <property type="match status" value="1"/>
</dbReference>
<dbReference type="SUPFAM" id="SSF52172">
    <property type="entry name" value="CheY-like"/>
    <property type="match status" value="1"/>
</dbReference>
<evidence type="ECO:0000256" key="2">
    <source>
        <dbReference type="ARBA" id="ARBA00012438"/>
    </source>
</evidence>
<evidence type="ECO:0000259" key="9">
    <source>
        <dbReference type="PROSITE" id="PS50110"/>
    </source>
</evidence>
<evidence type="ECO:0000256" key="4">
    <source>
        <dbReference type="ARBA" id="ARBA00022679"/>
    </source>
</evidence>
<keyword evidence="11" id="KW-1185">Reference proteome</keyword>
<keyword evidence="4" id="KW-0808">Transferase</keyword>
<dbReference type="Gene3D" id="3.40.50.2300">
    <property type="match status" value="1"/>
</dbReference>
<dbReference type="PRINTS" id="PR00344">
    <property type="entry name" value="BCTRLSENSOR"/>
</dbReference>
<dbReference type="InterPro" id="IPR004358">
    <property type="entry name" value="Sig_transdc_His_kin-like_C"/>
</dbReference>
<evidence type="ECO:0000256" key="7">
    <source>
        <dbReference type="SAM" id="Coils"/>
    </source>
</evidence>
<comment type="caution">
    <text evidence="10">The sequence shown here is derived from an EMBL/GenBank/DDBJ whole genome shotgun (WGS) entry which is preliminary data.</text>
</comment>
<comment type="catalytic activity">
    <reaction evidence="1">
        <text>ATP + protein L-histidine = ADP + protein N-phospho-L-histidine.</text>
        <dbReference type="EC" id="2.7.13.3"/>
    </reaction>
</comment>
<dbReference type="InterPro" id="IPR036890">
    <property type="entry name" value="HATPase_C_sf"/>
</dbReference>
<accession>A0ABW3K7F0</accession>
<feature type="coiled-coil region" evidence="7">
    <location>
        <begin position="122"/>
        <end position="170"/>
    </location>
</feature>
<evidence type="ECO:0000313" key="10">
    <source>
        <dbReference type="EMBL" id="MFD1001188.1"/>
    </source>
</evidence>
<dbReference type="SMART" id="SM00387">
    <property type="entry name" value="HATPase_c"/>
    <property type="match status" value="1"/>
</dbReference>
<dbReference type="InterPro" id="IPR003661">
    <property type="entry name" value="HisK_dim/P_dom"/>
</dbReference>
<dbReference type="InterPro" id="IPR003594">
    <property type="entry name" value="HATPase_dom"/>
</dbReference>
<dbReference type="SUPFAM" id="SSF47384">
    <property type="entry name" value="Homodimeric domain of signal transducing histidine kinase"/>
    <property type="match status" value="1"/>
</dbReference>
<feature type="domain" description="Response regulatory" evidence="9">
    <location>
        <begin position="6"/>
        <end position="123"/>
    </location>
</feature>
<keyword evidence="3 6" id="KW-0597">Phosphoprotein</keyword>
<dbReference type="InterPro" id="IPR005467">
    <property type="entry name" value="His_kinase_dom"/>
</dbReference>
<dbReference type="PANTHER" id="PTHR42878:SF15">
    <property type="entry name" value="BACTERIOPHYTOCHROME"/>
    <property type="match status" value="1"/>
</dbReference>